<evidence type="ECO:0000256" key="2">
    <source>
        <dbReference type="ARBA" id="ARBA00022649"/>
    </source>
</evidence>
<dbReference type="SUPFAM" id="SSF81301">
    <property type="entry name" value="Nucleotidyltransferase"/>
    <property type="match status" value="1"/>
</dbReference>
<feature type="domain" description="Polymerase nucleotidyl transferase" evidence="10">
    <location>
        <begin position="28"/>
        <end position="95"/>
    </location>
</feature>
<dbReference type="PANTHER" id="PTHR33571">
    <property type="entry name" value="SSL8005 PROTEIN"/>
    <property type="match status" value="1"/>
</dbReference>
<evidence type="ECO:0000313" key="11">
    <source>
        <dbReference type="EMBL" id="CRL92477.1"/>
    </source>
</evidence>
<keyword evidence="6" id="KW-0547">Nucleotide-binding</keyword>
<keyword evidence="2" id="KW-1277">Toxin-antitoxin system</keyword>
<protein>
    <submittedName>
        <fullName evidence="11">DNA polymerase, beta-like region</fullName>
    </submittedName>
</protein>
<dbReference type="InterPro" id="IPR043519">
    <property type="entry name" value="NT_sf"/>
</dbReference>
<organism evidence="11 12">
    <name type="scientific">Neisseria meningitidis serogroup B</name>
    <dbReference type="NCBI Taxonomy" id="491"/>
    <lineage>
        <taxon>Bacteria</taxon>
        <taxon>Pseudomonadati</taxon>
        <taxon>Pseudomonadota</taxon>
        <taxon>Betaproteobacteria</taxon>
        <taxon>Neisseriales</taxon>
        <taxon>Neisseriaceae</taxon>
        <taxon>Neisseria</taxon>
    </lineage>
</organism>
<dbReference type="EMBL" id="CVTF01000106">
    <property type="protein sequence ID" value="CRL92477.1"/>
    <property type="molecule type" value="Genomic_DNA"/>
</dbReference>
<comment type="cofactor">
    <cofactor evidence="1">
        <name>Mg(2+)</name>
        <dbReference type="ChEBI" id="CHEBI:18420"/>
    </cofactor>
</comment>
<dbReference type="GO" id="GO:0046872">
    <property type="term" value="F:metal ion binding"/>
    <property type="evidence" value="ECO:0007669"/>
    <property type="project" value="UniProtKB-KW"/>
</dbReference>
<proteinExistence type="inferred from homology"/>
<dbReference type="InterPro" id="IPR052038">
    <property type="entry name" value="Type-VII_TA_antitoxin"/>
</dbReference>
<comment type="similarity">
    <text evidence="9">Belongs to the MntA antitoxin family.</text>
</comment>
<keyword evidence="5" id="KW-0479">Metal-binding</keyword>
<dbReference type="GO" id="GO:0016779">
    <property type="term" value="F:nucleotidyltransferase activity"/>
    <property type="evidence" value="ECO:0007669"/>
    <property type="project" value="UniProtKB-KW"/>
</dbReference>
<evidence type="ECO:0000256" key="4">
    <source>
        <dbReference type="ARBA" id="ARBA00022695"/>
    </source>
</evidence>
<evidence type="ECO:0000259" key="10">
    <source>
        <dbReference type="Pfam" id="PF01909"/>
    </source>
</evidence>
<evidence type="ECO:0000256" key="3">
    <source>
        <dbReference type="ARBA" id="ARBA00022679"/>
    </source>
</evidence>
<evidence type="ECO:0000256" key="8">
    <source>
        <dbReference type="ARBA" id="ARBA00022842"/>
    </source>
</evidence>
<evidence type="ECO:0000256" key="6">
    <source>
        <dbReference type="ARBA" id="ARBA00022741"/>
    </source>
</evidence>
<evidence type="ECO:0000256" key="5">
    <source>
        <dbReference type="ARBA" id="ARBA00022723"/>
    </source>
</evidence>
<dbReference type="PANTHER" id="PTHR33571:SF12">
    <property type="entry name" value="BSL3053 PROTEIN"/>
    <property type="match status" value="1"/>
</dbReference>
<keyword evidence="3" id="KW-0808">Transferase</keyword>
<accession>A0A0H5DMQ4</accession>
<keyword evidence="8" id="KW-0460">Magnesium</keyword>
<dbReference type="OMA" id="FPRGYDL"/>
<dbReference type="Gene3D" id="3.30.460.10">
    <property type="entry name" value="Beta Polymerase, domain 2"/>
    <property type="match status" value="1"/>
</dbReference>
<evidence type="ECO:0000256" key="1">
    <source>
        <dbReference type="ARBA" id="ARBA00001946"/>
    </source>
</evidence>
<dbReference type="GO" id="GO:0005524">
    <property type="term" value="F:ATP binding"/>
    <property type="evidence" value="ECO:0007669"/>
    <property type="project" value="UniProtKB-KW"/>
</dbReference>
<dbReference type="Proteomes" id="UP000182715">
    <property type="component" value="Unassembled WGS sequence"/>
</dbReference>
<evidence type="ECO:0000256" key="9">
    <source>
        <dbReference type="ARBA" id="ARBA00038276"/>
    </source>
</evidence>
<evidence type="ECO:0000256" key="7">
    <source>
        <dbReference type="ARBA" id="ARBA00022840"/>
    </source>
</evidence>
<name>A0A0H5DMQ4_NEIMI</name>
<dbReference type="Pfam" id="PF01909">
    <property type="entry name" value="NTP_transf_2"/>
    <property type="match status" value="1"/>
</dbReference>
<dbReference type="CDD" id="cd05403">
    <property type="entry name" value="NT_KNTase_like"/>
    <property type="match status" value="1"/>
</dbReference>
<keyword evidence="7" id="KW-0067">ATP-binding</keyword>
<dbReference type="AlphaFoldDB" id="A0A0H5DMQ4"/>
<keyword evidence="4" id="KW-0548">Nucleotidyltransferase</keyword>
<evidence type="ECO:0000313" key="12">
    <source>
        <dbReference type="Proteomes" id="UP000182715"/>
    </source>
</evidence>
<sequence>MKPSLLLQSRKKEILAVFGKYPLICNPRVFGSVSRGDDTENSDIDLLVDAKTGTTLLDLGGLQEELQKLLGIKVDLLTPDDISAHFRDKVLTEAVAL</sequence>
<reference evidence="11 12" key="1">
    <citation type="submission" date="2014-11" db="EMBL/GenBank/DDBJ databases">
        <authorList>
            <person name="Diene M.Seydina."/>
        </authorList>
    </citation>
    <scope>NUCLEOTIDE SEQUENCE [LARGE SCALE GENOMIC DNA]</scope>
    <source>
        <strain evidence="11 12">Neisseria meningitidis CHUV</strain>
    </source>
</reference>
<dbReference type="InterPro" id="IPR002934">
    <property type="entry name" value="Polymerase_NTP_transf_dom"/>
</dbReference>